<comment type="caution">
    <text evidence="1">The sequence shown here is derived from an EMBL/GenBank/DDBJ whole genome shotgun (WGS) entry which is preliminary data.</text>
</comment>
<dbReference type="EMBL" id="MU277191">
    <property type="protein sequence ID" value="KAI0067092.1"/>
    <property type="molecule type" value="Genomic_DNA"/>
</dbReference>
<evidence type="ECO:0000313" key="2">
    <source>
        <dbReference type="Proteomes" id="UP000814140"/>
    </source>
</evidence>
<protein>
    <submittedName>
        <fullName evidence="1">Uncharacterized protein</fullName>
    </submittedName>
</protein>
<organism evidence="1 2">
    <name type="scientific">Artomyces pyxidatus</name>
    <dbReference type="NCBI Taxonomy" id="48021"/>
    <lineage>
        <taxon>Eukaryota</taxon>
        <taxon>Fungi</taxon>
        <taxon>Dikarya</taxon>
        <taxon>Basidiomycota</taxon>
        <taxon>Agaricomycotina</taxon>
        <taxon>Agaricomycetes</taxon>
        <taxon>Russulales</taxon>
        <taxon>Auriscalpiaceae</taxon>
        <taxon>Artomyces</taxon>
    </lineage>
</organism>
<keyword evidence="2" id="KW-1185">Reference proteome</keyword>
<reference evidence="1" key="2">
    <citation type="journal article" date="2022" name="New Phytol.">
        <title>Evolutionary transition to the ectomycorrhizal habit in the genomes of a hyperdiverse lineage of mushroom-forming fungi.</title>
        <authorList>
            <person name="Looney B."/>
            <person name="Miyauchi S."/>
            <person name="Morin E."/>
            <person name="Drula E."/>
            <person name="Courty P.E."/>
            <person name="Kohler A."/>
            <person name="Kuo A."/>
            <person name="LaButti K."/>
            <person name="Pangilinan J."/>
            <person name="Lipzen A."/>
            <person name="Riley R."/>
            <person name="Andreopoulos W."/>
            <person name="He G."/>
            <person name="Johnson J."/>
            <person name="Nolan M."/>
            <person name="Tritt A."/>
            <person name="Barry K.W."/>
            <person name="Grigoriev I.V."/>
            <person name="Nagy L.G."/>
            <person name="Hibbett D."/>
            <person name="Henrissat B."/>
            <person name="Matheny P.B."/>
            <person name="Labbe J."/>
            <person name="Martin F.M."/>
        </authorList>
    </citation>
    <scope>NUCLEOTIDE SEQUENCE</scope>
    <source>
        <strain evidence="1">HHB10654</strain>
    </source>
</reference>
<accession>A0ACB8TF98</accession>
<gene>
    <name evidence="1" type="ORF">BV25DRAFT_1868112</name>
</gene>
<proteinExistence type="predicted"/>
<reference evidence="1" key="1">
    <citation type="submission" date="2021-03" db="EMBL/GenBank/DDBJ databases">
        <authorList>
            <consortium name="DOE Joint Genome Institute"/>
            <person name="Ahrendt S."/>
            <person name="Looney B.P."/>
            <person name="Miyauchi S."/>
            <person name="Morin E."/>
            <person name="Drula E."/>
            <person name="Courty P.E."/>
            <person name="Chicoki N."/>
            <person name="Fauchery L."/>
            <person name="Kohler A."/>
            <person name="Kuo A."/>
            <person name="Labutti K."/>
            <person name="Pangilinan J."/>
            <person name="Lipzen A."/>
            <person name="Riley R."/>
            <person name="Andreopoulos W."/>
            <person name="He G."/>
            <person name="Johnson J."/>
            <person name="Barry K.W."/>
            <person name="Grigoriev I.V."/>
            <person name="Nagy L."/>
            <person name="Hibbett D."/>
            <person name="Henrissat B."/>
            <person name="Matheny P.B."/>
            <person name="Labbe J."/>
            <person name="Martin F."/>
        </authorList>
    </citation>
    <scope>NUCLEOTIDE SEQUENCE</scope>
    <source>
        <strain evidence="1">HHB10654</strain>
    </source>
</reference>
<dbReference type="Proteomes" id="UP000814140">
    <property type="component" value="Unassembled WGS sequence"/>
</dbReference>
<sequence>MSTDDEKLSAVHSYLDRLSANTTVLSLPSASSSNDASDPPLTHSAESDGLTEILKEHGLLRLYVDSIKKSQEHADSLGRFGMRTNDASLHVYPCAHVVANEAWCCPKEGTLRCKACTLVSYCSKECQVKHWKVHKQDCKDKIRSSDWKPSWVVEKRTPTFMDSGERTGNNWLANVHPLGFGVDLWGNVPAVDILKLSANENSGDQDLALAFPASGDLRNVIRSVNELPSDYTGELTILLNDRQPFVVLRNVLLLLVLGKVADKSRAADLALHFWYSAYVPMEYHIQMVTVILELLESAPASEDGRFGSDLGDRSSISGILRDSVRKLLGAIMLSTYEIQDVSKEISRVRFAPDSVDRHHRRYCRLEPSHRLSLLEFRRFGLLLPFGARNDHFNHPNRFLFSPEGRWMQTDTSSPLGSWDISAVMEVGKRHGASRADLYGCLHFYLSEQLLEFAERLSRFRISFKVFDMDAVALSKSIRNGELSRQGVPATMRFDRIDVSNIIDEEYVGLERTCEAWGPMLKETEHATLVAYSMNWAAHCDGARPGSAAIGPLTEKFVDEGKGTFTAAYDNSEAFRAYLEDKNLKAILRRTKLKLKANHTIVPHRIGVPVDAPASALPVFPDKESWYLRAHVVEEMWSERYIELSRLA</sequence>
<name>A0ACB8TF98_9AGAM</name>
<evidence type="ECO:0000313" key="1">
    <source>
        <dbReference type="EMBL" id="KAI0067092.1"/>
    </source>
</evidence>